<proteinExistence type="predicted"/>
<dbReference type="AlphaFoldDB" id="A0A1G1XTQ4"/>
<reference evidence="3 4" key="1">
    <citation type="journal article" date="2016" name="Nat. Commun.">
        <title>Thousands of microbial genomes shed light on interconnected biogeochemical processes in an aquifer system.</title>
        <authorList>
            <person name="Anantharaman K."/>
            <person name="Brown C.T."/>
            <person name="Hug L.A."/>
            <person name="Sharon I."/>
            <person name="Castelle C.J."/>
            <person name="Probst A.J."/>
            <person name="Thomas B.C."/>
            <person name="Singh A."/>
            <person name="Wilkins M.J."/>
            <person name="Karaoz U."/>
            <person name="Brodie E.L."/>
            <person name="Williams K.H."/>
            <person name="Hubbard S.S."/>
            <person name="Banfield J.F."/>
        </authorList>
    </citation>
    <scope>NUCLEOTIDE SEQUENCE [LARGE SCALE GENOMIC DNA]</scope>
</reference>
<keyword evidence="1" id="KW-1133">Transmembrane helix</keyword>
<protein>
    <recommendedName>
        <fullName evidence="2">PEGA domain-containing protein</fullName>
    </recommendedName>
</protein>
<evidence type="ECO:0000313" key="4">
    <source>
        <dbReference type="Proteomes" id="UP000178930"/>
    </source>
</evidence>
<keyword evidence="1" id="KW-0472">Membrane</keyword>
<dbReference type="InterPro" id="IPR013229">
    <property type="entry name" value="PEGA"/>
</dbReference>
<dbReference type="Proteomes" id="UP000178930">
    <property type="component" value="Unassembled WGS sequence"/>
</dbReference>
<evidence type="ECO:0000256" key="1">
    <source>
        <dbReference type="SAM" id="Phobius"/>
    </source>
</evidence>
<dbReference type="Pfam" id="PF08308">
    <property type="entry name" value="PEGA"/>
    <property type="match status" value="1"/>
</dbReference>
<gene>
    <name evidence="3" type="ORF">A2729_04660</name>
</gene>
<name>A0A1G1XTQ4_9BACT</name>
<organism evidence="3 4">
    <name type="scientific">Candidatus Buchananbacteria bacterium RIFCSPHIGHO2_01_FULL_39_14</name>
    <dbReference type="NCBI Taxonomy" id="1797532"/>
    <lineage>
        <taxon>Bacteria</taxon>
        <taxon>Candidatus Buchananiibacteriota</taxon>
    </lineage>
</organism>
<sequence>MNLKYRRILYLSFFAIFLAIAPALIIYSTGYRYNLKKNKFEKTGILYLDSMPKGAEIYFDEKYQGQTPARFSRLLPDQYLVEIKKNGYSFWQQKLEIKSNLTTFKRDVILFKKNLPINIINGEINILSLVPDQEKIIYSVINRGIEELKIYNLKNQVNLDIKKFDKKNYQQLEFISWSPNKTKMLLKMTIGSFNRYLIVDAETLKIKDLTTLTKLNFEKIKWNKNNDFFLYGLRKNALYQIDLIANTVNLAEANVFDFEIINDQFYLISQEKGEIYLKNKPIEDGSENDLKIIKLPKFSIYEFKDSLENFLILSDKKNNDLLVIKSQIFDSADINQSIILTDQAKKISWSKNFNQLLYFTDFEIKVLNLKSEEKELITRLSETIDDVIWHPLGSYLIYQTGNQIRALENYSSGEIKNDIILVEALKINSIFLDQNGKNLYFQGAIGQTAGIYQLEIQ</sequence>
<feature type="transmembrane region" description="Helical" evidence="1">
    <location>
        <begin position="7"/>
        <end position="27"/>
    </location>
</feature>
<dbReference type="STRING" id="1797532.A2729_04660"/>
<keyword evidence="1" id="KW-0812">Transmembrane</keyword>
<evidence type="ECO:0000313" key="3">
    <source>
        <dbReference type="EMBL" id="OGY43433.1"/>
    </source>
</evidence>
<comment type="caution">
    <text evidence="3">The sequence shown here is derived from an EMBL/GenBank/DDBJ whole genome shotgun (WGS) entry which is preliminary data.</text>
</comment>
<accession>A0A1G1XTQ4</accession>
<dbReference type="SUPFAM" id="SSF82171">
    <property type="entry name" value="DPP6 N-terminal domain-like"/>
    <property type="match status" value="1"/>
</dbReference>
<evidence type="ECO:0000259" key="2">
    <source>
        <dbReference type="Pfam" id="PF08308"/>
    </source>
</evidence>
<dbReference type="EMBL" id="MHIB01000037">
    <property type="protein sequence ID" value="OGY43433.1"/>
    <property type="molecule type" value="Genomic_DNA"/>
</dbReference>
<feature type="domain" description="PEGA" evidence="2">
    <location>
        <begin position="44"/>
        <end position="108"/>
    </location>
</feature>